<dbReference type="AlphaFoldDB" id="A0A918J5U5"/>
<accession>A0A918J5U5</accession>
<sequence length="237" mass="25908">MNNHNEKSLSSEQVKAQMEANATTEGLDVMLSELLLTDKSASTKKIDSDCTALIFTDNRIAVSYTNCTINGNTVNGTLILTGNDSDTEGSKGSFDISFKTFSYNNHVLEGSKRISYDFSNAGKPIFTVDTDMSLENKDGEVISHKGSKEFSYILTNMNTENEYVKCIGAWNIVHQGTTYHFKVTTPLAGKLNCAYITSGVVILEVNGLTASLDFGEGNCDKMGAVIYPNGEREEISW</sequence>
<evidence type="ECO:0000313" key="1">
    <source>
        <dbReference type="EMBL" id="GGW44495.1"/>
    </source>
</evidence>
<reference evidence="1" key="1">
    <citation type="journal article" date="2014" name="Int. J. Syst. Evol. Microbiol.">
        <title>Complete genome sequence of Corynebacterium casei LMG S-19264T (=DSM 44701T), isolated from a smear-ripened cheese.</title>
        <authorList>
            <consortium name="US DOE Joint Genome Institute (JGI-PGF)"/>
            <person name="Walter F."/>
            <person name="Albersmeier A."/>
            <person name="Kalinowski J."/>
            <person name="Ruckert C."/>
        </authorList>
    </citation>
    <scope>NUCLEOTIDE SEQUENCE</scope>
    <source>
        <strain evidence="1">KCTC 12113</strain>
    </source>
</reference>
<evidence type="ECO:0000313" key="2">
    <source>
        <dbReference type="Proteomes" id="UP000634668"/>
    </source>
</evidence>
<gene>
    <name evidence="1" type="ORF">GCM10007383_31190</name>
</gene>
<name>A0A918J5U5_9FLAO</name>
<dbReference type="EMBL" id="BMWP01000025">
    <property type="protein sequence ID" value="GGW44495.1"/>
    <property type="molecule type" value="Genomic_DNA"/>
</dbReference>
<reference evidence="1" key="2">
    <citation type="submission" date="2020-09" db="EMBL/GenBank/DDBJ databases">
        <authorList>
            <person name="Sun Q."/>
            <person name="Kim S."/>
        </authorList>
    </citation>
    <scope>NUCLEOTIDE SEQUENCE</scope>
    <source>
        <strain evidence="1">KCTC 12113</strain>
    </source>
</reference>
<protein>
    <submittedName>
        <fullName evidence="1">Uncharacterized protein</fullName>
    </submittedName>
</protein>
<proteinExistence type="predicted"/>
<organism evidence="1 2">
    <name type="scientific">Arenibacter certesii</name>
    <dbReference type="NCBI Taxonomy" id="228955"/>
    <lineage>
        <taxon>Bacteria</taxon>
        <taxon>Pseudomonadati</taxon>
        <taxon>Bacteroidota</taxon>
        <taxon>Flavobacteriia</taxon>
        <taxon>Flavobacteriales</taxon>
        <taxon>Flavobacteriaceae</taxon>
        <taxon>Arenibacter</taxon>
    </lineage>
</organism>
<comment type="caution">
    <text evidence="1">The sequence shown here is derived from an EMBL/GenBank/DDBJ whole genome shotgun (WGS) entry which is preliminary data.</text>
</comment>
<dbReference type="Proteomes" id="UP000634668">
    <property type="component" value="Unassembled WGS sequence"/>
</dbReference>
<keyword evidence="2" id="KW-1185">Reference proteome</keyword>